<dbReference type="STRING" id="1869.MB27_36875"/>
<dbReference type="Proteomes" id="UP000054537">
    <property type="component" value="Unassembled WGS sequence"/>
</dbReference>
<proteinExistence type="predicted"/>
<comment type="caution">
    <text evidence="1">The sequence shown here is derived from an EMBL/GenBank/DDBJ whole genome shotgun (WGS) entry which is preliminary data.</text>
</comment>
<sequence length="193" mass="22507">MPDDDGTQSLLVRLRTVEQERDAWRDRCAGLAGERDRHRDTVRRLRRSRSYRLGRGLVLLARDPLRLVNRIRRRRLPRRGPVGGPLPARLYVAIGLDLPRLTELARTIRRRVLIDPDHRAVVLTDHPEFSLLRGDGLILEYLPDRETWQRHRPDRRWDEVLADRLSRLYAEHGAAHVLFVDPDSPPTLPDLLA</sequence>
<accession>A0A0A6UCI8</accession>
<organism evidence="1 2">
    <name type="scientific">Actinoplanes utahensis</name>
    <dbReference type="NCBI Taxonomy" id="1869"/>
    <lineage>
        <taxon>Bacteria</taxon>
        <taxon>Bacillati</taxon>
        <taxon>Actinomycetota</taxon>
        <taxon>Actinomycetes</taxon>
        <taxon>Micromonosporales</taxon>
        <taxon>Micromonosporaceae</taxon>
        <taxon>Actinoplanes</taxon>
    </lineage>
</organism>
<evidence type="ECO:0000313" key="1">
    <source>
        <dbReference type="EMBL" id="KHD73196.1"/>
    </source>
</evidence>
<dbReference type="AlphaFoldDB" id="A0A0A6UCI8"/>
<gene>
    <name evidence="1" type="ORF">MB27_36875</name>
</gene>
<name>A0A0A6UCI8_ACTUT</name>
<reference evidence="1 2" key="1">
    <citation type="submission" date="2014-10" db="EMBL/GenBank/DDBJ databases">
        <title>Draft genome sequence of Actinoplanes utahensis NRRL 12052.</title>
        <authorList>
            <person name="Velasco-Bucheli B."/>
            <person name="del Cerro C."/>
            <person name="Hormigo D."/>
            <person name="Garcia J.L."/>
            <person name="Acebal C."/>
            <person name="Arroyo M."/>
            <person name="de la Mata I."/>
        </authorList>
    </citation>
    <scope>NUCLEOTIDE SEQUENCE [LARGE SCALE GENOMIC DNA]</scope>
    <source>
        <strain evidence="1 2">NRRL 12052</strain>
    </source>
</reference>
<dbReference type="RefSeq" id="WP_043532682.1">
    <property type="nucleotide sequence ID" value="NZ_BAABKU010000011.1"/>
</dbReference>
<dbReference type="OrthoDB" id="3291711at2"/>
<keyword evidence="2" id="KW-1185">Reference proteome</keyword>
<protein>
    <submittedName>
        <fullName evidence="1">Uncharacterized protein</fullName>
    </submittedName>
</protein>
<dbReference type="EMBL" id="JRTT01000133">
    <property type="protein sequence ID" value="KHD73196.1"/>
    <property type="molecule type" value="Genomic_DNA"/>
</dbReference>
<evidence type="ECO:0000313" key="2">
    <source>
        <dbReference type="Proteomes" id="UP000054537"/>
    </source>
</evidence>